<evidence type="ECO:0000256" key="6">
    <source>
        <dbReference type="ARBA" id="ARBA00023065"/>
    </source>
</evidence>
<dbReference type="InterPro" id="IPR000990">
    <property type="entry name" value="Innexin"/>
</dbReference>
<evidence type="ECO:0000256" key="7">
    <source>
        <dbReference type="ARBA" id="ARBA00023136"/>
    </source>
</evidence>
<dbReference type="PANTHER" id="PTHR11893">
    <property type="entry name" value="INNEXIN"/>
    <property type="match status" value="1"/>
</dbReference>
<gene>
    <name evidence="9" type="primary">inx</name>
    <name evidence="10" type="ORF">PoB_002632300</name>
</gene>
<dbReference type="PRINTS" id="PR01262">
    <property type="entry name" value="INNEXIN"/>
</dbReference>
<keyword evidence="7" id="KW-0472">Membrane</keyword>
<accession>A0AAV3ZZK1</accession>
<keyword evidence="4" id="KW-0812">Transmembrane</keyword>
<evidence type="ECO:0000256" key="5">
    <source>
        <dbReference type="ARBA" id="ARBA00022989"/>
    </source>
</evidence>
<proteinExistence type="inferred from homology"/>
<evidence type="ECO:0000256" key="2">
    <source>
        <dbReference type="ARBA" id="ARBA00022448"/>
    </source>
</evidence>
<dbReference type="Proteomes" id="UP000735302">
    <property type="component" value="Unassembled WGS sequence"/>
</dbReference>
<keyword evidence="5" id="KW-1133">Transmembrane helix</keyword>
<name>A0AAV3ZZK1_9GAST</name>
<comment type="caution">
    <text evidence="10">The sequence shown here is derived from an EMBL/GenBank/DDBJ whole genome shotgun (WGS) entry which is preliminary data.</text>
</comment>
<dbReference type="PROSITE" id="PS51013">
    <property type="entry name" value="PANNEXIN"/>
    <property type="match status" value="1"/>
</dbReference>
<dbReference type="EMBL" id="BLXT01003024">
    <property type="protein sequence ID" value="GFN99817.1"/>
    <property type="molecule type" value="Genomic_DNA"/>
</dbReference>
<evidence type="ECO:0000313" key="11">
    <source>
        <dbReference type="Proteomes" id="UP000735302"/>
    </source>
</evidence>
<keyword evidence="2 9" id="KW-0813">Transport</keyword>
<dbReference type="GO" id="GO:0005886">
    <property type="term" value="C:plasma membrane"/>
    <property type="evidence" value="ECO:0007669"/>
    <property type="project" value="UniProtKB-SubCell"/>
</dbReference>
<evidence type="ECO:0000313" key="10">
    <source>
        <dbReference type="EMBL" id="GFN99817.1"/>
    </source>
</evidence>
<evidence type="ECO:0000256" key="8">
    <source>
        <dbReference type="ARBA" id="ARBA00023303"/>
    </source>
</evidence>
<dbReference type="AlphaFoldDB" id="A0AAV3ZZK1"/>
<organism evidence="10 11">
    <name type="scientific">Plakobranchus ocellatus</name>
    <dbReference type="NCBI Taxonomy" id="259542"/>
    <lineage>
        <taxon>Eukaryota</taxon>
        <taxon>Metazoa</taxon>
        <taxon>Spiralia</taxon>
        <taxon>Lophotrochozoa</taxon>
        <taxon>Mollusca</taxon>
        <taxon>Gastropoda</taxon>
        <taxon>Heterobranchia</taxon>
        <taxon>Euthyneura</taxon>
        <taxon>Panpulmonata</taxon>
        <taxon>Sacoglossa</taxon>
        <taxon>Placobranchoidea</taxon>
        <taxon>Plakobranchidae</taxon>
        <taxon>Plakobranchus</taxon>
    </lineage>
</organism>
<dbReference type="GO" id="GO:0034220">
    <property type="term" value="P:monoatomic ion transmembrane transport"/>
    <property type="evidence" value="ECO:0007669"/>
    <property type="project" value="UniProtKB-KW"/>
</dbReference>
<keyword evidence="3" id="KW-1003">Cell membrane</keyword>
<keyword evidence="11" id="KW-1185">Reference proteome</keyword>
<evidence type="ECO:0000256" key="4">
    <source>
        <dbReference type="ARBA" id="ARBA00022692"/>
    </source>
</evidence>
<comment type="function">
    <text evidence="9">Structural component of the gap junctions.</text>
</comment>
<evidence type="ECO:0000256" key="9">
    <source>
        <dbReference type="RuleBase" id="RU010713"/>
    </source>
</evidence>
<dbReference type="Pfam" id="PF00876">
    <property type="entry name" value="Innexin"/>
    <property type="match status" value="1"/>
</dbReference>
<protein>
    <recommendedName>
        <fullName evidence="9">Innexin</fullName>
    </recommendedName>
</protein>
<dbReference type="PANTHER" id="PTHR11893:SF36">
    <property type="entry name" value="INNEXIN-5"/>
    <property type="match status" value="1"/>
</dbReference>
<keyword evidence="8 9" id="KW-0407">Ion channel</keyword>
<keyword evidence="6 9" id="KW-0406">Ion transport</keyword>
<evidence type="ECO:0000256" key="3">
    <source>
        <dbReference type="ARBA" id="ARBA00022475"/>
    </source>
</evidence>
<comment type="subcellular location">
    <subcellularLocation>
        <location evidence="1 9">Cell membrane</location>
        <topology evidence="1 9">Multi-pass membrane protein</topology>
    </subcellularLocation>
</comment>
<comment type="similarity">
    <text evidence="9">Belongs to the pannexin family.</text>
</comment>
<reference evidence="10 11" key="1">
    <citation type="journal article" date="2021" name="Elife">
        <title>Chloroplast acquisition without the gene transfer in kleptoplastic sea slugs, Plakobranchus ocellatus.</title>
        <authorList>
            <person name="Maeda T."/>
            <person name="Takahashi S."/>
            <person name="Yoshida T."/>
            <person name="Shimamura S."/>
            <person name="Takaki Y."/>
            <person name="Nagai Y."/>
            <person name="Toyoda A."/>
            <person name="Suzuki Y."/>
            <person name="Arimoto A."/>
            <person name="Ishii H."/>
            <person name="Satoh N."/>
            <person name="Nishiyama T."/>
            <person name="Hasebe M."/>
            <person name="Maruyama T."/>
            <person name="Minagawa J."/>
            <person name="Obokata J."/>
            <person name="Shigenobu S."/>
        </authorList>
    </citation>
    <scope>NUCLEOTIDE SEQUENCE [LARGE SCALE GENOMIC DNA]</scope>
</reference>
<sequence>MWSNTFRINFLASGLEAKEPSRGQCDLTVQCQFNWPVSDQSTVSDRTWCQRRYYTMASPAGVATALAAIGSLSRDESVHDDDAVARLNHWAAYSIVMILALAAGTKQYVGEPVSCWAPAQFYEKWYKRYVNNYCWVHPLYKVPFTESIPVQEKERWETLTGFYRWVVVCFILQAFLFRLPRFFWQMAKSQSGINIEKIVTMTMDTALSDSESRNEKLGHVAEFMHRWATTRRRPLQ</sequence>
<evidence type="ECO:0000256" key="1">
    <source>
        <dbReference type="ARBA" id="ARBA00004651"/>
    </source>
</evidence>
<dbReference type="GO" id="GO:0005921">
    <property type="term" value="C:gap junction"/>
    <property type="evidence" value="ECO:0007669"/>
    <property type="project" value="UniProtKB-UniRule"/>
</dbReference>